<protein>
    <submittedName>
        <fullName evidence="1">Uncharacterized protein</fullName>
    </submittedName>
</protein>
<dbReference type="EMBL" id="JARKNE010000009">
    <property type="protein sequence ID" value="KAK5803240.1"/>
    <property type="molecule type" value="Genomic_DNA"/>
</dbReference>
<evidence type="ECO:0000313" key="1">
    <source>
        <dbReference type="EMBL" id="KAK5803240.1"/>
    </source>
</evidence>
<dbReference type="PANTHER" id="PTHR47481">
    <property type="match status" value="1"/>
</dbReference>
<organism evidence="1 2">
    <name type="scientific">Gossypium arboreum</name>
    <name type="common">Tree cotton</name>
    <name type="synonym">Gossypium nanking</name>
    <dbReference type="NCBI Taxonomy" id="29729"/>
    <lineage>
        <taxon>Eukaryota</taxon>
        <taxon>Viridiplantae</taxon>
        <taxon>Streptophyta</taxon>
        <taxon>Embryophyta</taxon>
        <taxon>Tracheophyta</taxon>
        <taxon>Spermatophyta</taxon>
        <taxon>Magnoliopsida</taxon>
        <taxon>eudicotyledons</taxon>
        <taxon>Gunneridae</taxon>
        <taxon>Pentapetalae</taxon>
        <taxon>rosids</taxon>
        <taxon>malvids</taxon>
        <taxon>Malvales</taxon>
        <taxon>Malvaceae</taxon>
        <taxon>Malvoideae</taxon>
        <taxon>Gossypium</taxon>
    </lineage>
</organism>
<sequence>MRLKYDAELVANLSATVFSQQDHLLTSWLLSTTGSSFLSSFTDVCTACDVWSIVNSLFATDKGAKQSRICHKLHSLKKEAEKTEIMFLGLPSEFDTVVSSASLSPTPLPFQWLVDALIKCESRQARAIQEVLFVANLVESAPSQPVENTARGGCLPSCGRGRSFRPRL</sequence>
<accession>A0ABR0NPH7</accession>
<name>A0ABR0NPH7_GOSAR</name>
<proteinExistence type="predicted"/>
<dbReference type="PANTHER" id="PTHR47481:SF10">
    <property type="entry name" value="COPIA-LIKE POLYPROTEIN_RETROTRANSPOSON"/>
    <property type="match status" value="1"/>
</dbReference>
<reference evidence="1 2" key="1">
    <citation type="submission" date="2023-03" db="EMBL/GenBank/DDBJ databases">
        <title>WGS of Gossypium arboreum.</title>
        <authorList>
            <person name="Yu D."/>
        </authorList>
    </citation>
    <scope>NUCLEOTIDE SEQUENCE [LARGE SCALE GENOMIC DNA]</scope>
    <source>
        <tissue evidence="1">Leaf</tissue>
    </source>
</reference>
<evidence type="ECO:0000313" key="2">
    <source>
        <dbReference type="Proteomes" id="UP001358586"/>
    </source>
</evidence>
<dbReference type="Proteomes" id="UP001358586">
    <property type="component" value="Chromosome 9"/>
</dbReference>
<gene>
    <name evidence="1" type="ORF">PVK06_030883</name>
</gene>
<keyword evidence="2" id="KW-1185">Reference proteome</keyword>
<comment type="caution">
    <text evidence="1">The sequence shown here is derived from an EMBL/GenBank/DDBJ whole genome shotgun (WGS) entry which is preliminary data.</text>
</comment>